<dbReference type="PANTHER" id="PTHR33240">
    <property type="entry name" value="OS08G0508500 PROTEIN"/>
    <property type="match status" value="1"/>
</dbReference>
<organism evidence="2 3">
    <name type="scientific">Actinidia rufa</name>
    <dbReference type="NCBI Taxonomy" id="165716"/>
    <lineage>
        <taxon>Eukaryota</taxon>
        <taxon>Viridiplantae</taxon>
        <taxon>Streptophyta</taxon>
        <taxon>Embryophyta</taxon>
        <taxon>Tracheophyta</taxon>
        <taxon>Spermatophyta</taxon>
        <taxon>Magnoliopsida</taxon>
        <taxon>eudicotyledons</taxon>
        <taxon>Gunneridae</taxon>
        <taxon>Pentapetalae</taxon>
        <taxon>asterids</taxon>
        <taxon>Ericales</taxon>
        <taxon>Actinidiaceae</taxon>
        <taxon>Actinidia</taxon>
    </lineage>
</organism>
<dbReference type="EMBL" id="BJWL01000024">
    <property type="protein sequence ID" value="GFZ14402.1"/>
    <property type="molecule type" value="Genomic_DNA"/>
</dbReference>
<feature type="region of interest" description="Disordered" evidence="1">
    <location>
        <begin position="185"/>
        <end position="271"/>
    </location>
</feature>
<name>A0A7J0GUD6_9ERIC</name>
<feature type="compositionally biased region" description="Basic and acidic residues" evidence="1">
    <location>
        <begin position="203"/>
        <end position="226"/>
    </location>
</feature>
<accession>A0A7J0GUD6</accession>
<sequence>MNEMSHHKKNQYYTASLSSGKALARFHPTRAREQLLLCGSHAYSRAVARAIHKSRRESQQATRGIAMLARHGSGGQTHRCLCAVTEVDRPAWCPALWSQRGGLIQPSYQRGTPHVPRTPGDRGGKLLADAQRAVKATSKQRLGQLPPGGRDDRDVTIGQLQAQLTQMAQILVDNRLMGPIQADNLQSSKARSEGAGGPPMGTQRERQPGVQPKRERHDDNRTEVSSKRKSSTHRSRRDEDLRDALNAKRNQVVDLRQKLNSRSEASAARSVMPVESTARPVALIRRGVNLEFQTPFSQEIEGLDPPEKFVPPRFTLYDGKSDPRSHSGQSRAEMVRQITARVDRELTESFVARFVINTKAPKTVGSLLMLKKGKNESIRNYNKRYWETYNEIEKCSEEMAVASYKLGLAPRDRLWENLTRPPTGLRDLMSWVEMFTRLEDDVRQVEKIEGKVGRNEAPVKRQKNGSSPYESRARQGINVIFKEPIYKLLAKIRDKPYFKKLEPMGGDLKRRNQRWKCSYHGEKGHKIKNCKTLEAFLEQLVRDEHLKEFVDNEKTRAEAAEAETTTRPDRVQSMPKKMKAAEAERECITFSRADLERVQHPHSNPLVVQLRIGGYDVKRILVDTGSSVERIGPWEPSLKTRTGSQELIMEFVVVDIPSPYNAIVGRDWLHRIKGVASTLHQAIKFVTPQCEEAIYGDQVAAKQCYLPIVSTKAAVKEVQMVEEDIEVLEDVGRDLEAKVIEELVCYELDEPSSDRFFLTGPGTEPIETSARRGLQVTRRPVRAPTAEWEYRALAAVFEGEIDRTVTVDVVSAPSIEETQKSVLVNTELGPSWMDPIVNYLCTNKLSDDKRDAHRIRIKAARFWISPSGDLYKRSYQGPYLLCVHPSLIEDVLYEIHEGMCGLHSGGRSLAH</sequence>
<gene>
    <name evidence="2" type="ORF">Acr_24g0005920</name>
</gene>
<keyword evidence="3" id="KW-1185">Reference proteome</keyword>
<feature type="region of interest" description="Disordered" evidence="1">
    <location>
        <begin position="556"/>
        <end position="576"/>
    </location>
</feature>
<feature type="compositionally biased region" description="Basic and acidic residues" evidence="1">
    <location>
        <begin position="236"/>
        <end position="246"/>
    </location>
</feature>
<evidence type="ECO:0000313" key="2">
    <source>
        <dbReference type="EMBL" id="GFZ14402.1"/>
    </source>
</evidence>
<evidence type="ECO:0000256" key="1">
    <source>
        <dbReference type="SAM" id="MobiDB-lite"/>
    </source>
</evidence>
<protein>
    <submittedName>
        <fullName evidence="2">Uncharacterized protein</fullName>
    </submittedName>
</protein>
<evidence type="ECO:0000313" key="3">
    <source>
        <dbReference type="Proteomes" id="UP000585474"/>
    </source>
</evidence>
<feature type="compositionally biased region" description="Basic and acidic residues" evidence="1">
    <location>
        <begin position="556"/>
        <end position="570"/>
    </location>
</feature>
<dbReference type="AlphaFoldDB" id="A0A7J0GUD6"/>
<proteinExistence type="predicted"/>
<reference evidence="2 3" key="1">
    <citation type="submission" date="2019-07" db="EMBL/GenBank/DDBJ databases">
        <title>De Novo Assembly of kiwifruit Actinidia rufa.</title>
        <authorList>
            <person name="Sugita-Konishi S."/>
            <person name="Sato K."/>
            <person name="Mori E."/>
            <person name="Abe Y."/>
            <person name="Kisaki G."/>
            <person name="Hamano K."/>
            <person name="Suezawa K."/>
            <person name="Otani M."/>
            <person name="Fukuda T."/>
            <person name="Manabe T."/>
            <person name="Gomi K."/>
            <person name="Tabuchi M."/>
            <person name="Akimitsu K."/>
            <person name="Kataoka I."/>
        </authorList>
    </citation>
    <scope>NUCLEOTIDE SEQUENCE [LARGE SCALE GENOMIC DNA]</scope>
    <source>
        <strain evidence="3">cv. Fuchu</strain>
    </source>
</reference>
<dbReference type="PANTHER" id="PTHR33240:SF15">
    <property type="entry name" value="GAG-PRO-LIKE PROTEIN"/>
    <property type="match status" value="1"/>
</dbReference>
<comment type="caution">
    <text evidence="2">The sequence shown here is derived from an EMBL/GenBank/DDBJ whole genome shotgun (WGS) entry which is preliminary data.</text>
</comment>
<dbReference type="Proteomes" id="UP000585474">
    <property type="component" value="Unassembled WGS sequence"/>
</dbReference>